<reference evidence="1 2" key="1">
    <citation type="submission" date="2023-06" db="EMBL/GenBank/DDBJ databases">
        <title>Antibody response to the Sneathia vaginalis cytopathogenic toxin A during pregnancy.</title>
        <authorList>
            <person name="Mccoy Z.T."/>
            <person name="Serrano M.G."/>
            <person name="Spaine K."/>
            <person name="Edwards D.J."/>
            <person name="Buck G.A."/>
            <person name="Jefferson K."/>
        </authorList>
    </citation>
    <scope>NUCLEOTIDE SEQUENCE [LARGE SCALE GENOMIC DNA]</scope>
    <source>
        <strain evidence="1 2">CCUG 42621</strain>
    </source>
</reference>
<keyword evidence="2" id="KW-1185">Reference proteome</keyword>
<dbReference type="EMBL" id="JASSPP010000010">
    <property type="protein sequence ID" value="MDK9581072.1"/>
    <property type="molecule type" value="Genomic_DNA"/>
</dbReference>
<gene>
    <name evidence="1" type="ORF">QQA45_06140</name>
</gene>
<organism evidence="1 2">
    <name type="scientific">Sneathia sanguinegens</name>
    <dbReference type="NCBI Taxonomy" id="40543"/>
    <lineage>
        <taxon>Bacteria</taxon>
        <taxon>Fusobacteriati</taxon>
        <taxon>Fusobacteriota</taxon>
        <taxon>Fusobacteriia</taxon>
        <taxon>Fusobacteriales</taxon>
        <taxon>Leptotrichiaceae</taxon>
        <taxon>Sneathia</taxon>
    </lineage>
</organism>
<name>A0ABT7HLG6_9FUSO</name>
<evidence type="ECO:0000313" key="2">
    <source>
        <dbReference type="Proteomes" id="UP001225134"/>
    </source>
</evidence>
<evidence type="ECO:0000313" key="1">
    <source>
        <dbReference type="EMBL" id="MDK9581072.1"/>
    </source>
</evidence>
<protein>
    <recommendedName>
        <fullName evidence="3">Helix-turn-helix domain-containing protein</fullName>
    </recommendedName>
</protein>
<comment type="caution">
    <text evidence="1">The sequence shown here is derived from an EMBL/GenBank/DDBJ whole genome shotgun (WGS) entry which is preliminary data.</text>
</comment>
<dbReference type="RefSeq" id="WP_285153318.1">
    <property type="nucleotide sequence ID" value="NZ_JASSPP010000010.1"/>
</dbReference>
<sequence>MNKSPYVCNNCPRYTNNHCTYHYLEYIESNAHEKYLKLKSISNKTQENIDLIKEINEALIKGQPISHIYLTLLEKYKNNIISKSTIYNWINKGILIYQKKKIKRKQNVIFEKEKNIWMNKKHTAIY</sequence>
<proteinExistence type="predicted"/>
<dbReference type="Proteomes" id="UP001225134">
    <property type="component" value="Unassembled WGS sequence"/>
</dbReference>
<evidence type="ECO:0008006" key="3">
    <source>
        <dbReference type="Google" id="ProtNLM"/>
    </source>
</evidence>
<accession>A0ABT7HLG6</accession>